<dbReference type="EMBL" id="JABCAG010000043">
    <property type="protein sequence ID" value="NMP59277.1"/>
    <property type="molecule type" value="Genomic_DNA"/>
</dbReference>
<keyword evidence="2" id="KW-1133">Transmembrane helix</keyword>
<evidence type="ECO:0000313" key="10">
    <source>
        <dbReference type="Proteomes" id="UP000237934"/>
    </source>
</evidence>
<evidence type="ECO:0000313" key="9">
    <source>
        <dbReference type="Proteomes" id="UP000195024"/>
    </source>
</evidence>
<evidence type="ECO:0000313" key="7">
    <source>
        <dbReference type="EMBL" id="PQF25827.1"/>
    </source>
</evidence>
<feature type="region of interest" description="Disordered" evidence="1">
    <location>
        <begin position="1"/>
        <end position="31"/>
    </location>
</feature>
<dbReference type="NCBIfam" id="NF038277">
    <property type="entry name" value="accessory_MacP"/>
    <property type="match status" value="1"/>
</dbReference>
<dbReference type="EMBL" id="PUAP01000002">
    <property type="protein sequence ID" value="PQF25827.1"/>
    <property type="molecule type" value="Genomic_DNA"/>
</dbReference>
<keyword evidence="12" id="KW-1185">Reference proteome</keyword>
<dbReference type="EMBL" id="PYGR01000003">
    <property type="protein sequence ID" value="PTO37138.1"/>
    <property type="molecule type" value="Genomic_DNA"/>
</dbReference>
<keyword evidence="2" id="KW-0812">Transmembrane</keyword>
<evidence type="ECO:0000313" key="6">
    <source>
        <dbReference type="EMBL" id="OTP26433.1"/>
    </source>
</evidence>
<name>A0A1A6G911_ENTMU</name>
<dbReference type="AlphaFoldDB" id="A0A1A6G911"/>
<dbReference type="RefSeq" id="WP_010736198.1">
    <property type="nucleotide sequence ID" value="NZ_AP019810.1"/>
</dbReference>
<evidence type="ECO:0000313" key="12">
    <source>
        <dbReference type="Proteomes" id="UP000321175"/>
    </source>
</evidence>
<reference evidence="5 14" key="6">
    <citation type="submission" date="2020-04" db="EMBL/GenBank/DDBJ databases">
        <authorList>
            <person name="Abaymova A."/>
            <person name="Teymurazov M."/>
            <person name="Tazyna O."/>
            <person name="Chatushin Y."/>
            <person name="Svetoch E."/>
            <person name="Pereligyn V."/>
            <person name="Pohylenko V."/>
            <person name="Platonov M."/>
            <person name="Kartsev N."/>
            <person name="Skryabin Y."/>
            <person name="Sizova A."/>
            <person name="Solomentsev V."/>
            <person name="Kislichkina A."/>
            <person name="Bogun A."/>
        </authorList>
    </citation>
    <scope>NUCLEOTIDE SEQUENCE [LARGE SCALE GENOMIC DNA]</scope>
    <source>
        <strain evidence="5">SCPM-O-B-8398</strain>
        <strain evidence="14">SCPM-O-B-8398 (E28)</strain>
    </source>
</reference>
<evidence type="ECO:0000313" key="5">
    <source>
        <dbReference type="EMBL" id="NMP59277.1"/>
    </source>
</evidence>
<evidence type="ECO:0000313" key="8">
    <source>
        <dbReference type="EMBL" id="PTO37138.1"/>
    </source>
</evidence>
<dbReference type="Proteomes" id="UP000237934">
    <property type="component" value="Unassembled WGS sequence"/>
</dbReference>
<evidence type="ECO:0000313" key="3">
    <source>
        <dbReference type="EMBL" id="BBM15413.1"/>
    </source>
</evidence>
<dbReference type="GeneID" id="60998433"/>
<reference evidence="8 11" key="3">
    <citation type="submission" date="2018-03" db="EMBL/GenBank/DDBJ databases">
        <title>Draft genome sequences of four Enterococcus mundtii strains isolated from beef slaughterhouses in Kenya.</title>
        <authorList>
            <person name="Wambui J."/>
            <person name="Stevens M."/>
            <person name="Njage P."/>
            <person name="Stephan R."/>
            <person name="Tasara T."/>
        </authorList>
    </citation>
    <scope>NUCLEOTIDE SEQUENCE [LARGE SCALE GENOMIC DNA]</scope>
    <source>
        <strain evidence="8 11">H18-EM</strain>
    </source>
</reference>
<gene>
    <name evidence="6" type="ORF">A5802_000144</name>
    <name evidence="8" type="ORF">C6N14_01205</name>
    <name evidence="7" type="ORF">CUS89_00495</name>
    <name evidence="3" type="ORF">EM151A_2226</name>
    <name evidence="4" type="ORF">EMU01_11810</name>
    <name evidence="5" type="ORF">HI921_12535</name>
</gene>
<dbReference type="Proteomes" id="UP000195024">
    <property type="component" value="Unassembled WGS sequence"/>
</dbReference>
<feature type="transmembrane region" description="Helical" evidence="2">
    <location>
        <begin position="72"/>
        <end position="93"/>
    </location>
</feature>
<accession>A0A1A6G911</accession>
<dbReference type="EMBL" id="NGMS01000001">
    <property type="protein sequence ID" value="OTP26433.1"/>
    <property type="molecule type" value="Genomic_DNA"/>
</dbReference>
<dbReference type="Proteomes" id="UP000557857">
    <property type="component" value="Unassembled WGS sequence"/>
</dbReference>
<feature type="compositionally biased region" description="Basic and acidic residues" evidence="1">
    <location>
        <begin position="10"/>
        <end position="31"/>
    </location>
</feature>
<evidence type="ECO:0000313" key="13">
    <source>
        <dbReference type="Proteomes" id="UP000509460"/>
    </source>
</evidence>
<organism evidence="6 9">
    <name type="scientific">Enterococcus mundtii</name>
    <dbReference type="NCBI Taxonomy" id="53346"/>
    <lineage>
        <taxon>Bacteria</taxon>
        <taxon>Bacillati</taxon>
        <taxon>Bacillota</taxon>
        <taxon>Bacilli</taxon>
        <taxon>Lactobacillales</taxon>
        <taxon>Enterococcaceae</taxon>
        <taxon>Enterococcus</taxon>
    </lineage>
</organism>
<proteinExistence type="predicted"/>
<dbReference type="EMBL" id="AP019810">
    <property type="protein sequence ID" value="BBM15413.1"/>
    <property type="molecule type" value="Genomic_DNA"/>
</dbReference>
<evidence type="ECO:0000313" key="4">
    <source>
        <dbReference type="EMBL" id="GEL80037.1"/>
    </source>
</evidence>
<dbReference type="Pfam" id="PF26336">
    <property type="entry name" value="MacP_activator"/>
    <property type="match status" value="1"/>
</dbReference>
<dbReference type="EMBL" id="BJWA01000006">
    <property type="protein sequence ID" value="GEL80037.1"/>
    <property type="molecule type" value="Genomic_DNA"/>
</dbReference>
<evidence type="ECO:0000313" key="14">
    <source>
        <dbReference type="Proteomes" id="UP000557857"/>
    </source>
</evidence>
<reference evidence="7 10" key="2">
    <citation type="journal article" date="2018" name="Pathog. Dis.">
        <title>Whole-genome sequencing based characterization of antimicrobial resistance in Enterococcus.</title>
        <authorList>
            <person name="Tyson G."/>
        </authorList>
    </citation>
    <scope>NUCLEOTIDE SEQUENCE [LARGE SCALE GENOMIC DNA]</scope>
    <source>
        <strain evidence="7 10">CVM N55263</strain>
    </source>
</reference>
<reference evidence="4 12" key="5">
    <citation type="submission" date="2019-07" db="EMBL/GenBank/DDBJ databases">
        <title>Whole genome shotgun sequence of Enterococcus mundtii NBRC 100490.</title>
        <authorList>
            <person name="Hosoyama A."/>
            <person name="Uohara A."/>
            <person name="Ohji S."/>
            <person name="Ichikawa N."/>
        </authorList>
    </citation>
    <scope>NUCLEOTIDE SEQUENCE [LARGE SCALE GENOMIC DNA]</scope>
    <source>
        <strain evidence="4 12">NBRC 100490</strain>
    </source>
</reference>
<dbReference type="Proteomes" id="UP000321175">
    <property type="component" value="Unassembled WGS sequence"/>
</dbReference>
<keyword evidence="2" id="KW-0472">Membrane</keyword>
<protein>
    <submittedName>
        <fullName evidence="6">Uncharacterized protein</fullName>
    </submittedName>
</protein>
<reference evidence="3 13" key="4">
    <citation type="submission" date="2019-07" db="EMBL/GenBank/DDBJ databases">
        <title>antibiotic susceptibility of plant-derived lactic acid bacteria.</title>
        <authorList>
            <person name="Sugiyama M."/>
            <person name="Noda M."/>
        </authorList>
    </citation>
    <scope>NUCLEOTIDE SEQUENCE [LARGE SCALE GENOMIC DNA]</scope>
    <source>
        <strain evidence="3 13">15-1A</strain>
    </source>
</reference>
<reference evidence="6 9" key="1">
    <citation type="submission" date="2017-05" db="EMBL/GenBank/DDBJ databases">
        <title>The Genome Sequence of Enterococcus mundtii 6B1_DIV0119.</title>
        <authorList>
            <consortium name="The Broad Institute Genomics Platform"/>
            <consortium name="The Broad Institute Genomic Center for Infectious Diseases"/>
            <person name="Earl A."/>
            <person name="Manson A."/>
            <person name="Schwartman J."/>
            <person name="Gilmore M."/>
            <person name="Abouelleil A."/>
            <person name="Cao P."/>
            <person name="Chapman S."/>
            <person name="Cusick C."/>
            <person name="Shea T."/>
            <person name="Young S."/>
            <person name="Neafsey D."/>
            <person name="Nusbaum C."/>
            <person name="Birren B."/>
        </authorList>
    </citation>
    <scope>NUCLEOTIDE SEQUENCE [LARGE SCALE GENOMIC DNA]</scope>
    <source>
        <strain evidence="6 9">6B1_DIV0119</strain>
    </source>
</reference>
<dbReference type="Proteomes" id="UP000509460">
    <property type="component" value="Chromosome"/>
</dbReference>
<evidence type="ECO:0000256" key="1">
    <source>
        <dbReference type="SAM" id="MobiDB-lite"/>
    </source>
</evidence>
<dbReference type="InterPro" id="IPR047752">
    <property type="entry name" value="MacP"/>
</dbReference>
<evidence type="ECO:0000313" key="11">
    <source>
        <dbReference type="Proteomes" id="UP000244022"/>
    </source>
</evidence>
<evidence type="ECO:0000256" key="2">
    <source>
        <dbReference type="SAM" id="Phobius"/>
    </source>
</evidence>
<sequence>MVKGPLVTRSEIRKRQQEQAQESLKKQRKAEATYKQEEKKIASFYRKEQKKNKPITKTRAGEREKTRKWNAVLMKGLVIVILLLAIVFLAVAFI</sequence>
<dbReference type="Proteomes" id="UP000244022">
    <property type="component" value="Unassembled WGS sequence"/>
</dbReference>